<evidence type="ECO:0000256" key="9">
    <source>
        <dbReference type="ARBA" id="ARBA00023163"/>
    </source>
</evidence>
<dbReference type="InterPro" id="IPR036390">
    <property type="entry name" value="WH_DNA-bd_sf"/>
</dbReference>
<dbReference type="AlphaFoldDB" id="A0A1B0GAB4"/>
<organism evidence="16 17">
    <name type="scientific">Glossina morsitans morsitans</name>
    <name type="common">Savannah tsetse fly</name>
    <dbReference type="NCBI Taxonomy" id="37546"/>
    <lineage>
        <taxon>Eukaryota</taxon>
        <taxon>Metazoa</taxon>
        <taxon>Ecdysozoa</taxon>
        <taxon>Arthropoda</taxon>
        <taxon>Hexapoda</taxon>
        <taxon>Insecta</taxon>
        <taxon>Pterygota</taxon>
        <taxon>Neoptera</taxon>
        <taxon>Endopterygota</taxon>
        <taxon>Diptera</taxon>
        <taxon>Brachycera</taxon>
        <taxon>Muscomorpha</taxon>
        <taxon>Hippoboscoidea</taxon>
        <taxon>Glossinidae</taxon>
        <taxon>Glossina</taxon>
    </lineage>
</organism>
<dbReference type="VEuPathDB" id="VectorBase:GMOY010251"/>
<keyword evidence="17" id="KW-1185">Reference proteome</keyword>
<dbReference type="PRINTS" id="PR00053">
    <property type="entry name" value="FORKHEAD"/>
</dbReference>
<reference evidence="16" key="1">
    <citation type="submission" date="2020-05" db="UniProtKB">
        <authorList>
            <consortium name="EnsemblMetazoa"/>
        </authorList>
    </citation>
    <scope>IDENTIFICATION</scope>
    <source>
        <strain evidence="16">Yale</strain>
    </source>
</reference>
<dbReference type="GO" id="GO:0005737">
    <property type="term" value="C:cytoplasm"/>
    <property type="evidence" value="ECO:0007669"/>
    <property type="project" value="UniProtKB-SubCell"/>
</dbReference>
<name>A0A1B0GAB4_GLOMM</name>
<dbReference type="PANTHER" id="PTHR45767:SF2">
    <property type="entry name" value="FORKHEAD BOX PROTEIN O"/>
    <property type="match status" value="1"/>
</dbReference>
<dbReference type="InterPro" id="IPR001766">
    <property type="entry name" value="Fork_head_dom"/>
</dbReference>
<evidence type="ECO:0000256" key="8">
    <source>
        <dbReference type="ARBA" id="ARBA00023159"/>
    </source>
</evidence>
<keyword evidence="5" id="KW-0221">Differentiation</keyword>
<keyword evidence="3" id="KW-0217">Developmental protein</keyword>
<dbReference type="SMART" id="SM00339">
    <property type="entry name" value="FH"/>
    <property type="match status" value="1"/>
</dbReference>
<keyword evidence="11" id="KW-0131">Cell cycle</keyword>
<dbReference type="GO" id="GO:0000981">
    <property type="term" value="F:DNA-binding transcription factor activity, RNA polymerase II-specific"/>
    <property type="evidence" value="ECO:0007669"/>
    <property type="project" value="TreeGrafter"/>
</dbReference>
<accession>A0A1B0GAB4</accession>
<evidence type="ECO:0000256" key="6">
    <source>
        <dbReference type="ARBA" id="ARBA00023015"/>
    </source>
</evidence>
<evidence type="ECO:0000313" key="17">
    <source>
        <dbReference type="Proteomes" id="UP000092444"/>
    </source>
</evidence>
<evidence type="ECO:0000256" key="12">
    <source>
        <dbReference type="ARBA" id="ARBA00038846"/>
    </source>
</evidence>
<evidence type="ECO:0000256" key="2">
    <source>
        <dbReference type="ARBA" id="ARBA00004496"/>
    </source>
</evidence>
<evidence type="ECO:0000256" key="11">
    <source>
        <dbReference type="ARBA" id="ARBA00023306"/>
    </source>
</evidence>
<feature type="DNA-binding region" description="Fork-head" evidence="13">
    <location>
        <begin position="93"/>
        <end position="183"/>
    </location>
</feature>
<keyword evidence="6" id="KW-0805">Transcription regulation</keyword>
<dbReference type="EMBL" id="CCAG010007877">
    <property type="status" value="NOT_ANNOTATED_CDS"/>
    <property type="molecule type" value="Genomic_DNA"/>
</dbReference>
<dbReference type="Proteomes" id="UP000092444">
    <property type="component" value="Unassembled WGS sequence"/>
</dbReference>
<dbReference type="STRING" id="37546.A0A1B0GAB4"/>
<dbReference type="Gene3D" id="1.10.10.10">
    <property type="entry name" value="Winged helix-like DNA-binding domain superfamily/Winged helix DNA-binding domain"/>
    <property type="match status" value="1"/>
</dbReference>
<dbReference type="InterPro" id="IPR036388">
    <property type="entry name" value="WH-like_DNA-bd_sf"/>
</dbReference>
<evidence type="ECO:0000313" key="16">
    <source>
        <dbReference type="EnsemblMetazoa" id="GMOY010251-PA"/>
    </source>
</evidence>
<dbReference type="PROSITE" id="PS50039">
    <property type="entry name" value="FORK_HEAD_3"/>
    <property type="match status" value="1"/>
</dbReference>
<dbReference type="PANTHER" id="PTHR45767">
    <property type="entry name" value="FORKHEAD BOX PROTEIN O"/>
    <property type="match status" value="1"/>
</dbReference>
<dbReference type="EnsemblMetazoa" id="GMOY010251-RA">
    <property type="protein sequence ID" value="GMOY010251-PA"/>
    <property type="gene ID" value="GMOY010251"/>
</dbReference>
<dbReference type="SUPFAM" id="SSF46785">
    <property type="entry name" value="Winged helix' DNA-binding domain"/>
    <property type="match status" value="1"/>
</dbReference>
<evidence type="ECO:0000256" key="14">
    <source>
        <dbReference type="SAM" id="MobiDB-lite"/>
    </source>
</evidence>
<comment type="subunit">
    <text evidence="12">Interacts with melt.</text>
</comment>
<feature type="region of interest" description="Disordered" evidence="14">
    <location>
        <begin position="28"/>
        <end position="88"/>
    </location>
</feature>
<dbReference type="GO" id="GO:0030154">
    <property type="term" value="P:cell differentiation"/>
    <property type="evidence" value="ECO:0007669"/>
    <property type="project" value="UniProtKB-KW"/>
</dbReference>
<evidence type="ECO:0000256" key="7">
    <source>
        <dbReference type="ARBA" id="ARBA00023125"/>
    </source>
</evidence>
<proteinExistence type="predicted"/>
<keyword evidence="9" id="KW-0804">Transcription</keyword>
<feature type="domain" description="Fork-head" evidence="15">
    <location>
        <begin position="93"/>
        <end position="183"/>
    </location>
</feature>
<keyword evidence="4" id="KW-0963">Cytoplasm</keyword>
<sequence length="183" mass="20990">MEGFAHDWPTPPRSDNNALHMDLVAELHDGSFEPQTRARSNTWPCPRPENFMDPPDELDSTKASNQQLTGSDPQQTTQNVNAAKKNSSRRNAWGNLSYADLITHAIGSATDKRLTLSQIYEWMVQNVPYFKDKGDSNSSAGWKVSFEEFDKNIYHLFHNKRSISFQYCPDNNIHFWPLNKETV</sequence>
<comment type="subcellular location">
    <subcellularLocation>
        <location evidence="2">Cytoplasm</location>
    </subcellularLocation>
    <subcellularLocation>
        <location evidence="1 13">Nucleus</location>
    </subcellularLocation>
</comment>
<evidence type="ECO:0000256" key="4">
    <source>
        <dbReference type="ARBA" id="ARBA00022490"/>
    </source>
</evidence>
<keyword evidence="8" id="KW-0010">Activator</keyword>
<evidence type="ECO:0000256" key="13">
    <source>
        <dbReference type="PROSITE-ProRule" id="PRU00089"/>
    </source>
</evidence>
<dbReference type="Pfam" id="PF00250">
    <property type="entry name" value="Forkhead"/>
    <property type="match status" value="1"/>
</dbReference>
<dbReference type="PhylomeDB" id="A0A1B0GAB4"/>
<dbReference type="GO" id="GO:0000978">
    <property type="term" value="F:RNA polymerase II cis-regulatory region sequence-specific DNA binding"/>
    <property type="evidence" value="ECO:0007669"/>
    <property type="project" value="TreeGrafter"/>
</dbReference>
<evidence type="ECO:0000256" key="1">
    <source>
        <dbReference type="ARBA" id="ARBA00004123"/>
    </source>
</evidence>
<dbReference type="GO" id="GO:0005634">
    <property type="term" value="C:nucleus"/>
    <property type="evidence" value="ECO:0007669"/>
    <property type="project" value="UniProtKB-SubCell"/>
</dbReference>
<evidence type="ECO:0000259" key="15">
    <source>
        <dbReference type="PROSITE" id="PS50039"/>
    </source>
</evidence>
<evidence type="ECO:0000256" key="5">
    <source>
        <dbReference type="ARBA" id="ARBA00022782"/>
    </source>
</evidence>
<protein>
    <recommendedName>
        <fullName evidence="15">Fork-head domain-containing protein</fullName>
    </recommendedName>
</protein>
<feature type="compositionally biased region" description="Polar residues" evidence="14">
    <location>
        <begin position="33"/>
        <end position="43"/>
    </location>
</feature>
<keyword evidence="7 13" id="KW-0238">DNA-binding</keyword>
<keyword evidence="10 13" id="KW-0539">Nucleus</keyword>
<evidence type="ECO:0000256" key="10">
    <source>
        <dbReference type="ARBA" id="ARBA00023242"/>
    </source>
</evidence>
<evidence type="ECO:0000256" key="3">
    <source>
        <dbReference type="ARBA" id="ARBA00022473"/>
    </source>
</evidence>
<feature type="compositionally biased region" description="Polar residues" evidence="14">
    <location>
        <begin position="61"/>
        <end position="85"/>
    </location>
</feature>